<feature type="compositionally biased region" description="Acidic residues" evidence="1">
    <location>
        <begin position="120"/>
        <end position="134"/>
    </location>
</feature>
<dbReference type="InterPro" id="IPR009813">
    <property type="entry name" value="Uncharacterised_YebG"/>
</dbReference>
<keyword evidence="3" id="KW-1185">Reference proteome</keyword>
<evidence type="ECO:0000256" key="1">
    <source>
        <dbReference type="SAM" id="MobiDB-lite"/>
    </source>
</evidence>
<name>A0A4R6M9K4_9GAMM</name>
<feature type="region of interest" description="Disordered" evidence="1">
    <location>
        <begin position="108"/>
        <end position="134"/>
    </location>
</feature>
<protein>
    <recommendedName>
        <fullName evidence="4">YebG family protein</fullName>
    </recommendedName>
</protein>
<comment type="caution">
    <text evidence="2">The sequence shown here is derived from an EMBL/GenBank/DDBJ whole genome shotgun (WGS) entry which is preliminary data.</text>
</comment>
<dbReference type="Gene3D" id="1.10.10.710">
    <property type="entry name" value="PSPTO_1197 like"/>
    <property type="match status" value="1"/>
</dbReference>
<evidence type="ECO:0000313" key="2">
    <source>
        <dbReference type="EMBL" id="TDO98094.1"/>
    </source>
</evidence>
<dbReference type="EMBL" id="SNXC01000011">
    <property type="protein sequence ID" value="TDO98094.1"/>
    <property type="molecule type" value="Genomic_DNA"/>
</dbReference>
<dbReference type="Proteomes" id="UP000294656">
    <property type="component" value="Unassembled WGS sequence"/>
</dbReference>
<dbReference type="OrthoDB" id="6415307at2"/>
<proteinExistence type="predicted"/>
<reference evidence="2 3" key="1">
    <citation type="submission" date="2019-03" db="EMBL/GenBank/DDBJ databases">
        <title>Genomic Encyclopedia of Type Strains, Phase III (KMG-III): the genomes of soil and plant-associated and newly described type strains.</title>
        <authorList>
            <person name="Whitman W."/>
        </authorList>
    </citation>
    <scope>NUCLEOTIDE SEQUENCE [LARGE SCALE GENOMIC DNA]</scope>
    <source>
        <strain evidence="2 3">CECT 7378</strain>
    </source>
</reference>
<dbReference type="Pfam" id="PF07130">
    <property type="entry name" value="YebG"/>
    <property type="match status" value="1"/>
</dbReference>
<evidence type="ECO:0000313" key="3">
    <source>
        <dbReference type="Proteomes" id="UP000294656"/>
    </source>
</evidence>
<organism evidence="2 3">
    <name type="scientific">Marinomonas balearica</name>
    <dbReference type="NCBI Taxonomy" id="491947"/>
    <lineage>
        <taxon>Bacteria</taxon>
        <taxon>Pseudomonadati</taxon>
        <taxon>Pseudomonadota</taxon>
        <taxon>Gammaproteobacteria</taxon>
        <taxon>Oceanospirillales</taxon>
        <taxon>Oceanospirillaceae</taxon>
        <taxon>Marinomonas</taxon>
    </lineage>
</organism>
<dbReference type="InterPro" id="IPR038627">
    <property type="entry name" value="YebG-like_sf"/>
</dbReference>
<feature type="region of interest" description="Disordered" evidence="1">
    <location>
        <begin position="78"/>
        <end position="97"/>
    </location>
</feature>
<dbReference type="RefSeq" id="WP_133503518.1">
    <property type="nucleotide sequence ID" value="NZ_SNXC01000011.1"/>
</dbReference>
<dbReference type="AlphaFoldDB" id="A0A4R6M9K4"/>
<gene>
    <name evidence="2" type="ORF">DFP79_1727</name>
</gene>
<evidence type="ECO:0008006" key="4">
    <source>
        <dbReference type="Google" id="ProtNLM"/>
    </source>
</evidence>
<accession>A0A4R6M9K4</accession>
<sequence length="134" mass="14713">MPVVVKYVVERNGSEKMTFTNKTDADAYDKLLDTSDALVELITSGEILDDANQVETLAMFLAQNKDDVLAALGNKRKKAKASNKNADDTKSPSSDLLDELIIEPDEETAYSENNIAEDTTQFDDVDDFIDSDAA</sequence>